<dbReference type="InterPro" id="IPR000531">
    <property type="entry name" value="Beta-barrel_TonB"/>
</dbReference>
<accession>A0ABS1WZB6</accession>
<dbReference type="RefSeq" id="WP_203168430.1">
    <property type="nucleotide sequence ID" value="NZ_JAEVLS010000003.1"/>
</dbReference>
<sequence>MLYLYKRSIALPAIALVLSTPALSTAQESTEVIDSVVVTGSARAQRRFDASYAANSLAAEDVQKLAPKSFADLLANVPGIHVESTGGEVQNITRLRGIPTDRGYIIFQQDGLPLFHEIDGHFFNSGEGMHRFDVMNERVEVVRGGPAPIYASGGAAIVNNIMREGGEQTEGRSQLTIGDTGLYRAEAFQSGALSDRTYYAVGGFMRQHDGYRDNGFPNDKGGQLRANIKHQLDSGWVKLSGTFVEDHNVFYLPIPVADPRNPSVSLDPYIDYFEGTMNSPSLRNVTLKYLDSAGTLQSLHRDLGDGRHMRFQNVGLQYQNEASDWTVSFKSGYTQGKLSFDALYSTTNPVDGNVFANGFMTAARNAFGPGVSSLRYALAGTDGATAYDPYSASGLVISGQYRAIESEFYSAQADLSAARRFQTGLGAHDVNFGVYTSFYGTTAFTAYQDMLLEVAGKPRTLDLVAYSADGAVLGSVTDNGVLRYTTTLNAGEVDAKVLALYANDTWELTDRFRVDAGVRHERYDYDGFAEQTESANLGDAATLADNTTQRFSGGTQTRNLQPSITNWTVGLNYDFLDNLGVYSRASHVEIAPQSGIARSINPTIVETKLDQYELGVKATLDNSYLYLTAFYTKFDPLNASFVAFNPTTGRNDQSVPFIGTAVSKGIELDGLYAPTNWFWLATSVTLSDPEYNDLQNSAGADPSAVNGNQIVREPKLYGNVRPTFAFDVGDAQIEAYLRYDFVGKSYVDLFNQTALPSYQTLGFGVSWKRGLWGLQLVGDNLTEEKGLTEGNTRTDALAGQGSSEAIYGRPLFGRNFRLVVQRDWE</sequence>
<evidence type="ECO:0000256" key="12">
    <source>
        <dbReference type="RuleBase" id="RU003357"/>
    </source>
</evidence>
<dbReference type="InterPro" id="IPR012910">
    <property type="entry name" value="Plug_dom"/>
</dbReference>
<dbReference type="Pfam" id="PF00593">
    <property type="entry name" value="TonB_dep_Rec_b-barrel"/>
    <property type="match status" value="1"/>
</dbReference>
<dbReference type="InterPro" id="IPR039426">
    <property type="entry name" value="TonB-dep_rcpt-like"/>
</dbReference>
<comment type="caution">
    <text evidence="16">The sequence shown here is derived from an EMBL/GenBank/DDBJ whole genome shotgun (WGS) entry which is preliminary data.</text>
</comment>
<evidence type="ECO:0000256" key="6">
    <source>
        <dbReference type="ARBA" id="ARBA00022729"/>
    </source>
</evidence>
<dbReference type="Pfam" id="PF07715">
    <property type="entry name" value="Plug"/>
    <property type="match status" value="1"/>
</dbReference>
<evidence type="ECO:0000256" key="13">
    <source>
        <dbReference type="SAM" id="SignalP"/>
    </source>
</evidence>
<comment type="similarity">
    <text evidence="12">Belongs to the TonB-dependent receptor family.</text>
</comment>
<keyword evidence="2" id="KW-0813">Transport</keyword>
<keyword evidence="7" id="KW-0408">Iron</keyword>
<dbReference type="Gene3D" id="2.170.130.10">
    <property type="entry name" value="TonB-dependent receptor, plug domain"/>
    <property type="match status" value="1"/>
</dbReference>
<dbReference type="InterPro" id="IPR010916">
    <property type="entry name" value="TonB_box_CS"/>
</dbReference>
<dbReference type="EMBL" id="JAEVLS010000003">
    <property type="protein sequence ID" value="MBM0106324.1"/>
    <property type="molecule type" value="Genomic_DNA"/>
</dbReference>
<feature type="chain" id="PRO_5047052633" evidence="13">
    <location>
        <begin position="27"/>
        <end position="825"/>
    </location>
</feature>
<feature type="domain" description="TonB-dependent receptor-like beta-barrel" evidence="14">
    <location>
        <begin position="288"/>
        <end position="781"/>
    </location>
</feature>
<evidence type="ECO:0000259" key="15">
    <source>
        <dbReference type="Pfam" id="PF07715"/>
    </source>
</evidence>
<keyword evidence="6 13" id="KW-0732">Signal</keyword>
<evidence type="ECO:0000256" key="10">
    <source>
        <dbReference type="ARBA" id="ARBA00023136"/>
    </source>
</evidence>
<name>A0ABS1WZB6_9GAMM</name>
<protein>
    <submittedName>
        <fullName evidence="16">TonB-dependent receptor</fullName>
    </submittedName>
</protein>
<evidence type="ECO:0000256" key="8">
    <source>
        <dbReference type="ARBA" id="ARBA00023065"/>
    </source>
</evidence>
<keyword evidence="17" id="KW-1185">Reference proteome</keyword>
<dbReference type="Proteomes" id="UP000661077">
    <property type="component" value="Unassembled WGS sequence"/>
</dbReference>
<dbReference type="PANTHER" id="PTHR32552">
    <property type="entry name" value="FERRICHROME IRON RECEPTOR-RELATED"/>
    <property type="match status" value="1"/>
</dbReference>
<keyword evidence="10 12" id="KW-0472">Membrane</keyword>
<feature type="domain" description="TonB-dependent receptor plug" evidence="15">
    <location>
        <begin position="49"/>
        <end position="156"/>
    </location>
</feature>
<keyword evidence="3" id="KW-1134">Transmembrane beta strand</keyword>
<comment type="subcellular location">
    <subcellularLocation>
        <location evidence="1">Cell outer membrane</location>
        <topology evidence="1">Multi-pass membrane protein</topology>
    </subcellularLocation>
</comment>
<keyword evidence="5" id="KW-0812">Transmembrane</keyword>
<keyword evidence="11" id="KW-0998">Cell outer membrane</keyword>
<dbReference type="Gene3D" id="2.40.170.20">
    <property type="entry name" value="TonB-dependent receptor, beta-barrel domain"/>
    <property type="match status" value="1"/>
</dbReference>
<evidence type="ECO:0000256" key="9">
    <source>
        <dbReference type="ARBA" id="ARBA00023077"/>
    </source>
</evidence>
<reference evidence="16 17" key="1">
    <citation type="journal article" date="2021" name="Int. J. Syst. Evol. Microbiol.">
        <title>Steroidobacter gossypii sp. nov., isolated from soil of cotton cropping field.</title>
        <authorList>
            <person name="Huang R."/>
            <person name="Yang S."/>
            <person name="Zhen C."/>
            <person name="Liu W."/>
        </authorList>
    </citation>
    <scope>NUCLEOTIDE SEQUENCE [LARGE SCALE GENOMIC DNA]</scope>
    <source>
        <strain evidence="16 17">S1-65</strain>
    </source>
</reference>
<evidence type="ECO:0000256" key="2">
    <source>
        <dbReference type="ARBA" id="ARBA00022448"/>
    </source>
</evidence>
<evidence type="ECO:0000259" key="14">
    <source>
        <dbReference type="Pfam" id="PF00593"/>
    </source>
</evidence>
<feature type="signal peptide" evidence="13">
    <location>
        <begin position="1"/>
        <end position="26"/>
    </location>
</feature>
<organism evidence="16 17">
    <name type="scientific">Steroidobacter gossypii</name>
    <dbReference type="NCBI Taxonomy" id="2805490"/>
    <lineage>
        <taxon>Bacteria</taxon>
        <taxon>Pseudomonadati</taxon>
        <taxon>Pseudomonadota</taxon>
        <taxon>Gammaproteobacteria</taxon>
        <taxon>Steroidobacterales</taxon>
        <taxon>Steroidobacteraceae</taxon>
        <taxon>Steroidobacter</taxon>
    </lineage>
</organism>
<evidence type="ECO:0000256" key="3">
    <source>
        <dbReference type="ARBA" id="ARBA00022452"/>
    </source>
</evidence>
<gene>
    <name evidence="16" type="ORF">JM946_16440</name>
</gene>
<evidence type="ECO:0000313" key="17">
    <source>
        <dbReference type="Proteomes" id="UP000661077"/>
    </source>
</evidence>
<dbReference type="PROSITE" id="PS00430">
    <property type="entry name" value="TONB_DEPENDENT_REC_1"/>
    <property type="match status" value="1"/>
</dbReference>
<keyword evidence="4" id="KW-0410">Iron transport</keyword>
<dbReference type="SUPFAM" id="SSF56935">
    <property type="entry name" value="Porins"/>
    <property type="match status" value="1"/>
</dbReference>
<keyword evidence="16" id="KW-0675">Receptor</keyword>
<evidence type="ECO:0000256" key="7">
    <source>
        <dbReference type="ARBA" id="ARBA00023004"/>
    </source>
</evidence>
<dbReference type="PANTHER" id="PTHR32552:SF89">
    <property type="entry name" value="CATECHOLATE SIDEROPHORE RECEPTOR FIU"/>
    <property type="match status" value="1"/>
</dbReference>
<keyword evidence="8" id="KW-0406">Ion transport</keyword>
<evidence type="ECO:0000256" key="5">
    <source>
        <dbReference type="ARBA" id="ARBA00022692"/>
    </source>
</evidence>
<keyword evidence="9 12" id="KW-0798">TonB box</keyword>
<evidence type="ECO:0000256" key="11">
    <source>
        <dbReference type="ARBA" id="ARBA00023237"/>
    </source>
</evidence>
<proteinExistence type="inferred from homology"/>
<dbReference type="InterPro" id="IPR037066">
    <property type="entry name" value="Plug_dom_sf"/>
</dbReference>
<dbReference type="InterPro" id="IPR036942">
    <property type="entry name" value="Beta-barrel_TonB_sf"/>
</dbReference>
<evidence type="ECO:0000256" key="4">
    <source>
        <dbReference type="ARBA" id="ARBA00022496"/>
    </source>
</evidence>
<evidence type="ECO:0000313" key="16">
    <source>
        <dbReference type="EMBL" id="MBM0106324.1"/>
    </source>
</evidence>
<evidence type="ECO:0000256" key="1">
    <source>
        <dbReference type="ARBA" id="ARBA00004571"/>
    </source>
</evidence>